<evidence type="ECO:0000259" key="12">
    <source>
        <dbReference type="PROSITE" id="PS50262"/>
    </source>
</evidence>
<evidence type="ECO:0000256" key="11">
    <source>
        <dbReference type="SAM" id="Phobius"/>
    </source>
</evidence>
<protein>
    <recommendedName>
        <fullName evidence="12">G-protein coupled receptors family 1 profile domain-containing protein</fullName>
    </recommendedName>
</protein>
<evidence type="ECO:0000256" key="2">
    <source>
        <dbReference type="ARBA" id="ARBA00022475"/>
    </source>
</evidence>
<feature type="transmembrane region" description="Helical" evidence="11">
    <location>
        <begin position="275"/>
        <end position="296"/>
    </location>
</feature>
<dbReference type="InterPro" id="IPR017452">
    <property type="entry name" value="GPCR_Rhodpsn_7TM"/>
</dbReference>
<dbReference type="PRINTS" id="PR00242">
    <property type="entry name" value="DOPAMINER"/>
</dbReference>
<dbReference type="PANTHER" id="PTHR24248">
    <property type="entry name" value="ADRENERGIC RECEPTOR-RELATED G-PROTEIN COUPLED RECEPTOR"/>
    <property type="match status" value="1"/>
</dbReference>
<dbReference type="PROSITE" id="PS50262">
    <property type="entry name" value="G_PROTEIN_RECEP_F1_2"/>
    <property type="match status" value="1"/>
</dbReference>
<dbReference type="PRINTS" id="PR00237">
    <property type="entry name" value="GPCRRHODOPSN"/>
</dbReference>
<dbReference type="GO" id="GO:0007268">
    <property type="term" value="P:chemical synaptic transmission"/>
    <property type="evidence" value="ECO:0000318"/>
    <property type="project" value="GO_Central"/>
</dbReference>
<name>A7S5M0_NEMVE</name>
<feature type="transmembrane region" description="Helical" evidence="11">
    <location>
        <begin position="148"/>
        <end position="168"/>
    </location>
</feature>
<dbReference type="InterPro" id="IPR000276">
    <property type="entry name" value="GPCR_Rhodpsn"/>
</dbReference>
<dbReference type="GO" id="GO:0030594">
    <property type="term" value="F:neurotransmitter receptor activity"/>
    <property type="evidence" value="ECO:0000318"/>
    <property type="project" value="GO_Central"/>
</dbReference>
<dbReference type="AlphaFoldDB" id="A7S5M0"/>
<evidence type="ECO:0000256" key="4">
    <source>
        <dbReference type="ARBA" id="ARBA00022989"/>
    </source>
</evidence>
<dbReference type="GO" id="GO:0005886">
    <property type="term" value="C:plasma membrane"/>
    <property type="evidence" value="ECO:0000318"/>
    <property type="project" value="GO_Central"/>
</dbReference>
<keyword evidence="7" id="KW-1015">Disulfide bond</keyword>
<keyword evidence="4 11" id="KW-1133">Transmembrane helix</keyword>
<feature type="transmembrane region" description="Helical" evidence="11">
    <location>
        <begin position="316"/>
        <end position="336"/>
    </location>
</feature>
<dbReference type="HOGENOM" id="CLU_009579_11_5_1"/>
<evidence type="ECO:0000256" key="9">
    <source>
        <dbReference type="ARBA" id="ARBA00023224"/>
    </source>
</evidence>
<feature type="transmembrane region" description="Helical" evidence="11">
    <location>
        <begin position="68"/>
        <end position="86"/>
    </location>
</feature>
<dbReference type="eggNOG" id="KOG3656">
    <property type="taxonomic scope" value="Eukaryota"/>
</dbReference>
<dbReference type="GO" id="GO:0007187">
    <property type="term" value="P:G protein-coupled receptor signaling pathway, coupled to cyclic nucleotide second messenger"/>
    <property type="evidence" value="ECO:0000318"/>
    <property type="project" value="GO_Central"/>
</dbReference>
<organism evidence="13 14">
    <name type="scientific">Nematostella vectensis</name>
    <name type="common">Starlet sea anemone</name>
    <dbReference type="NCBI Taxonomy" id="45351"/>
    <lineage>
        <taxon>Eukaryota</taxon>
        <taxon>Metazoa</taxon>
        <taxon>Cnidaria</taxon>
        <taxon>Anthozoa</taxon>
        <taxon>Hexacorallia</taxon>
        <taxon>Actiniaria</taxon>
        <taxon>Edwardsiidae</taxon>
        <taxon>Nematostella</taxon>
    </lineage>
</organism>
<dbReference type="PhylomeDB" id="A7S5M0"/>
<dbReference type="SMART" id="SM01381">
    <property type="entry name" value="7TM_GPCR_Srsx"/>
    <property type="match status" value="1"/>
</dbReference>
<feature type="transmembrane region" description="Helical" evidence="11">
    <location>
        <begin position="106"/>
        <end position="127"/>
    </location>
</feature>
<keyword evidence="8 10" id="KW-0675">Receptor</keyword>
<reference evidence="13 14" key="1">
    <citation type="journal article" date="2007" name="Science">
        <title>Sea anemone genome reveals ancestral eumetazoan gene repertoire and genomic organization.</title>
        <authorList>
            <person name="Putnam N.H."/>
            <person name="Srivastava M."/>
            <person name="Hellsten U."/>
            <person name="Dirks B."/>
            <person name="Chapman J."/>
            <person name="Salamov A."/>
            <person name="Terry A."/>
            <person name="Shapiro H."/>
            <person name="Lindquist E."/>
            <person name="Kapitonov V.V."/>
            <person name="Jurka J."/>
            <person name="Genikhovich G."/>
            <person name="Grigoriev I.V."/>
            <person name="Lucas S.M."/>
            <person name="Steele R.E."/>
            <person name="Finnerty J.R."/>
            <person name="Technau U."/>
            <person name="Martindale M.Q."/>
            <person name="Rokhsar D.S."/>
        </authorList>
    </citation>
    <scope>NUCLEOTIDE SEQUENCE [LARGE SCALE GENOMIC DNA]</scope>
    <source>
        <strain evidence="14">CH2 X CH6</strain>
    </source>
</reference>
<evidence type="ECO:0000313" key="13">
    <source>
        <dbReference type="EMBL" id="EDO40999.1"/>
    </source>
</evidence>
<dbReference type="EMBL" id="DS469583">
    <property type="protein sequence ID" value="EDO40999.1"/>
    <property type="molecule type" value="Genomic_DNA"/>
</dbReference>
<evidence type="ECO:0000256" key="1">
    <source>
        <dbReference type="ARBA" id="ARBA00004651"/>
    </source>
</evidence>
<dbReference type="Pfam" id="PF00001">
    <property type="entry name" value="7tm_1"/>
    <property type="match status" value="1"/>
</dbReference>
<keyword evidence="9 10" id="KW-0807">Transducer</keyword>
<gene>
    <name evidence="13" type="ORF">NEMVEDRAFT_v1g207168</name>
</gene>
<dbReference type="GO" id="GO:0030425">
    <property type="term" value="C:dendrite"/>
    <property type="evidence" value="ECO:0000318"/>
    <property type="project" value="GO_Central"/>
</dbReference>
<keyword evidence="3 10" id="KW-0812">Transmembrane</keyword>
<keyword evidence="14" id="KW-1185">Reference proteome</keyword>
<accession>A7S5M0</accession>
<proteinExistence type="inferred from homology"/>
<dbReference type="GO" id="GO:0004993">
    <property type="term" value="F:G protein-coupled serotonin receptor activity"/>
    <property type="evidence" value="ECO:0000318"/>
    <property type="project" value="GO_Central"/>
</dbReference>
<keyword evidence="2" id="KW-1003">Cell membrane</keyword>
<dbReference type="GO" id="GO:0045202">
    <property type="term" value="C:synapse"/>
    <property type="evidence" value="ECO:0007669"/>
    <property type="project" value="GOC"/>
</dbReference>
<sequence length="360" mass="41336">MQGYRFFVVAPVHLCAASDFHSSVYNIIISQPKAGFVVVILFLDLFGNLLVCVAIYRYRRLRSVTNYLIGSLAVSDLLVACLSMPFRIYHTLHLMCWDLGLSVCKFWIFVDALCSGASICNLSLIAIDRYLVLSCPFSYREKMRKPRGFIAILAVWLYAFVIASLSLTEPWSPDGFNASFPACAKMDKYYYAFAITMSFFLPLVVLIIAYSMVFKVARKQACLVRRANDSQGHLEYRTETSVVSSFRETQTRENTRKKRRRRKSIVRELKATKTLSIVIGTFIACWAPFFIIMFIVQFCHDCVYNSWLTKEAQMTIGTVFVYVLPLLNSAANPIIYSKFNADFRLAFKDILMSMFRLHRI</sequence>
<evidence type="ECO:0000256" key="8">
    <source>
        <dbReference type="ARBA" id="ARBA00023170"/>
    </source>
</evidence>
<comment type="similarity">
    <text evidence="10">Belongs to the G-protein coupled receptor 1 family.</text>
</comment>
<feature type="domain" description="G-protein coupled receptors family 1 profile" evidence="12">
    <location>
        <begin position="47"/>
        <end position="336"/>
    </location>
</feature>
<dbReference type="STRING" id="45351.A7S5M0"/>
<dbReference type="Gene3D" id="1.20.1070.10">
    <property type="entry name" value="Rhodopsin 7-helix transmembrane proteins"/>
    <property type="match status" value="1"/>
</dbReference>
<dbReference type="InterPro" id="IPR000929">
    <property type="entry name" value="Dopamine_rcpt"/>
</dbReference>
<evidence type="ECO:0000256" key="7">
    <source>
        <dbReference type="ARBA" id="ARBA00023157"/>
    </source>
</evidence>
<keyword evidence="6 11" id="KW-0472">Membrane</keyword>
<dbReference type="FunFam" id="1.20.1070.10:FF:000418">
    <property type="entry name" value="Predicted protein"/>
    <property type="match status" value="1"/>
</dbReference>
<keyword evidence="5 10" id="KW-0297">G-protein coupled receptor</keyword>
<comment type="subcellular location">
    <subcellularLocation>
        <location evidence="1">Cell membrane</location>
        <topology evidence="1">Multi-pass membrane protein</topology>
    </subcellularLocation>
</comment>
<feature type="transmembrane region" description="Helical" evidence="11">
    <location>
        <begin position="36"/>
        <end position="56"/>
    </location>
</feature>
<dbReference type="SUPFAM" id="SSF81321">
    <property type="entry name" value="Family A G protein-coupled receptor-like"/>
    <property type="match status" value="1"/>
</dbReference>
<feature type="transmembrane region" description="Helical" evidence="11">
    <location>
        <begin position="188"/>
        <end position="210"/>
    </location>
</feature>
<evidence type="ECO:0000256" key="6">
    <source>
        <dbReference type="ARBA" id="ARBA00023136"/>
    </source>
</evidence>
<evidence type="ECO:0000256" key="3">
    <source>
        <dbReference type="ARBA" id="ARBA00022692"/>
    </source>
</evidence>
<evidence type="ECO:0000256" key="10">
    <source>
        <dbReference type="RuleBase" id="RU000688"/>
    </source>
</evidence>
<dbReference type="PROSITE" id="PS00237">
    <property type="entry name" value="G_PROTEIN_RECEP_F1_1"/>
    <property type="match status" value="1"/>
</dbReference>
<dbReference type="InParanoid" id="A7S5M0"/>
<dbReference type="Proteomes" id="UP000001593">
    <property type="component" value="Unassembled WGS sequence"/>
</dbReference>
<evidence type="ECO:0000256" key="5">
    <source>
        <dbReference type="ARBA" id="ARBA00023040"/>
    </source>
</evidence>
<evidence type="ECO:0000313" key="14">
    <source>
        <dbReference type="Proteomes" id="UP000001593"/>
    </source>
</evidence>
<dbReference type="CDD" id="cd14967">
    <property type="entry name" value="7tmA_amine_R-like"/>
    <property type="match status" value="1"/>
</dbReference>